<keyword evidence="2" id="KW-0808">Transferase</keyword>
<comment type="similarity">
    <text evidence="1">Belongs to the P-Pant transferase superfamily. Gsp/Sfp/HetI/AcpT family.</text>
</comment>
<sequence>MPLISIQEMIPGVRIALWKPEETPEELLSILGNTHLYESIMASCKTEKRKIEKLTTRILINLLQKGEAEIKYNDNGKPYLVSSSEYISVSHTQCCIAVAISSRPIGIDVERIATKVLALKEKFLSVSEIQSIDSNKELIHTLLLWSAKESIFKLMDATGVDFKKSIHIKKFIPEVSGLFVISESHTQKHNFYTIFYKVYPQYVLTICF</sequence>
<evidence type="ECO:0000313" key="5">
    <source>
        <dbReference type="Proteomes" id="UP000262954"/>
    </source>
</evidence>
<dbReference type="GeneID" id="92928598"/>
<evidence type="ECO:0000313" key="4">
    <source>
        <dbReference type="EMBL" id="HBJ08052.1"/>
    </source>
</evidence>
<feature type="domain" description="4'-phosphopantetheinyl transferase" evidence="3">
    <location>
        <begin position="104"/>
        <end position="207"/>
    </location>
</feature>
<dbReference type="AlphaFoldDB" id="A0A354M0L3"/>
<evidence type="ECO:0000256" key="1">
    <source>
        <dbReference type="ARBA" id="ARBA00010990"/>
    </source>
</evidence>
<reference evidence="4 5" key="1">
    <citation type="journal article" date="2018" name="Nat. Biotechnol.">
        <title>A standardized bacterial taxonomy based on genome phylogeny substantially revises the tree of life.</title>
        <authorList>
            <person name="Parks D.H."/>
            <person name="Chuvochina M."/>
            <person name="Waite D.W."/>
            <person name="Rinke C."/>
            <person name="Skarshewski A."/>
            <person name="Chaumeil P.A."/>
            <person name="Hugenholtz P."/>
        </authorList>
    </citation>
    <scope>NUCLEOTIDE SEQUENCE [LARGE SCALE GENOMIC DNA]</scope>
    <source>
        <strain evidence="4">UBA11482</strain>
    </source>
</reference>
<organism evidence="4 5">
    <name type="scientific">Coprobacter fastidiosus</name>
    <dbReference type="NCBI Taxonomy" id="1099853"/>
    <lineage>
        <taxon>Bacteria</taxon>
        <taxon>Pseudomonadati</taxon>
        <taxon>Bacteroidota</taxon>
        <taxon>Bacteroidia</taxon>
        <taxon>Bacteroidales</taxon>
        <taxon>Barnesiellaceae</taxon>
        <taxon>Coprobacter</taxon>
    </lineage>
</organism>
<accession>A0A354M0L3</accession>
<gene>
    <name evidence="4" type="ORF">DDY73_03530</name>
</gene>
<dbReference type="Proteomes" id="UP000262954">
    <property type="component" value="Unassembled WGS sequence"/>
</dbReference>
<dbReference type="InterPro" id="IPR037143">
    <property type="entry name" value="4-PPantetheinyl_Trfase_dom_sf"/>
</dbReference>
<evidence type="ECO:0000256" key="2">
    <source>
        <dbReference type="ARBA" id="ARBA00022679"/>
    </source>
</evidence>
<name>A0A354M0L3_9BACT</name>
<dbReference type="Pfam" id="PF01648">
    <property type="entry name" value="ACPS"/>
    <property type="match status" value="1"/>
</dbReference>
<dbReference type="GO" id="GO:0008897">
    <property type="term" value="F:holo-[acyl-carrier-protein] synthase activity"/>
    <property type="evidence" value="ECO:0007669"/>
    <property type="project" value="InterPro"/>
</dbReference>
<dbReference type="RefSeq" id="WP_022601825.1">
    <property type="nucleotide sequence ID" value="NZ_AP028032.1"/>
</dbReference>
<dbReference type="InterPro" id="IPR008278">
    <property type="entry name" value="4-PPantetheinyl_Trfase_dom"/>
</dbReference>
<evidence type="ECO:0000259" key="3">
    <source>
        <dbReference type="Pfam" id="PF01648"/>
    </source>
</evidence>
<dbReference type="GO" id="GO:0019878">
    <property type="term" value="P:lysine biosynthetic process via aminoadipic acid"/>
    <property type="evidence" value="ECO:0007669"/>
    <property type="project" value="TreeGrafter"/>
</dbReference>
<dbReference type="InterPro" id="IPR050559">
    <property type="entry name" value="P-Pant_transferase_sf"/>
</dbReference>
<dbReference type="GO" id="GO:0005829">
    <property type="term" value="C:cytosol"/>
    <property type="evidence" value="ECO:0007669"/>
    <property type="project" value="TreeGrafter"/>
</dbReference>
<dbReference type="SUPFAM" id="SSF56214">
    <property type="entry name" value="4'-phosphopantetheinyl transferase"/>
    <property type="match status" value="2"/>
</dbReference>
<protein>
    <recommendedName>
        <fullName evidence="3">4'-phosphopantetheinyl transferase domain-containing protein</fullName>
    </recommendedName>
</protein>
<dbReference type="PANTHER" id="PTHR12215">
    <property type="entry name" value="PHOSPHOPANTETHEINE TRANSFERASE"/>
    <property type="match status" value="1"/>
</dbReference>
<dbReference type="GO" id="GO:0000287">
    <property type="term" value="F:magnesium ion binding"/>
    <property type="evidence" value="ECO:0007669"/>
    <property type="project" value="InterPro"/>
</dbReference>
<proteinExistence type="inferred from homology"/>
<dbReference type="Gene3D" id="3.90.470.20">
    <property type="entry name" value="4'-phosphopantetheinyl transferase domain"/>
    <property type="match status" value="1"/>
</dbReference>
<dbReference type="PANTHER" id="PTHR12215:SF15">
    <property type="entry name" value="4'-PHOSPHOPANTETHEINYL TRANSFERASE SUPERFAMILY-RELATED"/>
    <property type="match status" value="1"/>
</dbReference>
<dbReference type="EMBL" id="DNWC01000051">
    <property type="protein sequence ID" value="HBJ08052.1"/>
    <property type="molecule type" value="Genomic_DNA"/>
</dbReference>
<comment type="caution">
    <text evidence="4">The sequence shown here is derived from an EMBL/GenBank/DDBJ whole genome shotgun (WGS) entry which is preliminary data.</text>
</comment>